<accession>A0A850NEP2</accession>
<organism evidence="2 3">
    <name type="scientific">Flagellimonas chongwuensis</name>
    <dbReference type="NCBI Taxonomy" id="2697365"/>
    <lineage>
        <taxon>Bacteria</taxon>
        <taxon>Pseudomonadati</taxon>
        <taxon>Bacteroidota</taxon>
        <taxon>Flavobacteriia</taxon>
        <taxon>Flavobacteriales</taxon>
        <taxon>Flavobacteriaceae</taxon>
        <taxon>Flagellimonas</taxon>
    </lineage>
</organism>
<protein>
    <recommendedName>
        <fullName evidence="1">Fibronectin type-III domain-containing protein</fullName>
    </recommendedName>
</protein>
<evidence type="ECO:0000313" key="3">
    <source>
        <dbReference type="Proteomes" id="UP000558089"/>
    </source>
</evidence>
<dbReference type="Proteomes" id="UP000558089">
    <property type="component" value="Unassembled WGS sequence"/>
</dbReference>
<gene>
    <name evidence="2" type="ORF">GUA46_09130</name>
</gene>
<dbReference type="InterPro" id="IPR036116">
    <property type="entry name" value="FN3_sf"/>
</dbReference>
<dbReference type="AlphaFoldDB" id="A0A850NEP2"/>
<dbReference type="EMBL" id="WYET01000004">
    <property type="protein sequence ID" value="NVN18504.1"/>
    <property type="molecule type" value="Genomic_DNA"/>
</dbReference>
<proteinExistence type="predicted"/>
<sequence>MRTLFTKNKTEKQSAGHCILAYRSLLPVQLLNCPLLNRLLRYCPLLCCLLLYCHLSTAQSFPVQVIAQAIPPAPANFSDFANAAALNGPLRVQIVLNDFQISDRQVRLQVSFNGNGIGFQSRENVIGATPLYLEGGIPTVLDHMLLAPYFEFGNLVGITPNVYGSPIPDGVYQVCFQVFDVLTGKRLSNNACTTLNVFKNSPPFLVLPENGSDIVERSPQNIVFQWTPRHINVSQVEYELSLVEIWDNAMDPQAAFLGSTPLFTTVTSATTYVYGPGEPMLLPNRTYAWRVQARTKQGAEDIGIFQNQGYSQIFSFQHMEGCYVPNGIHHEVRGANQANIFWEDNSTSVPQFKIRYRAKGNDNAWFYNQTTANWTTLWDLRASTTYEYQMQKTCAVGESNWSPLRQFTTNLETEEEDLYQCGVSPSVDIANQDPLPQLGVGESFTAGDFQMVATEVNGGNGYFTGRGYTRLPYLGNIKLAVHFTNILVNTDRQLAQGTVITEFDPTMDNIVDTGDVVETVGELGEAVGDLWDEIFKEKEKLLDELAEAETLEEQQEVITKINTYEFSTIAQEIDQIDGKENLPPELQEELDALKMEGSLVTTQMLSPKEIADISTADAKRRERIKEIDAIAENLISEIPKYQLFGISITGDVMKLSFETESFNYITGYGEDPTALYKIKYKAFYSAFKMLGKAKQLELLKRLKIPVKLANKIASHPISPAAAISSMTRAEMEGLKALPIFGDLVEIIFSDFESDGRTIDNMIKWDNVREDFYTMISSETLDDVIMIYTNLNLYEQTTINTLETEVSDSRFPLWDYKYVYYGSQYGETLHIFGRYDNPLRQ</sequence>
<dbReference type="SUPFAM" id="SSF49265">
    <property type="entry name" value="Fibronectin type III"/>
    <property type="match status" value="1"/>
</dbReference>
<evidence type="ECO:0000259" key="1">
    <source>
        <dbReference type="PROSITE" id="PS50853"/>
    </source>
</evidence>
<dbReference type="InterPro" id="IPR013783">
    <property type="entry name" value="Ig-like_fold"/>
</dbReference>
<dbReference type="Gene3D" id="2.60.40.10">
    <property type="entry name" value="Immunoglobulins"/>
    <property type="match status" value="2"/>
</dbReference>
<dbReference type="CDD" id="cd00063">
    <property type="entry name" value="FN3"/>
    <property type="match status" value="1"/>
</dbReference>
<dbReference type="PROSITE" id="PS50853">
    <property type="entry name" value="FN3"/>
    <property type="match status" value="1"/>
</dbReference>
<comment type="caution">
    <text evidence="2">The sequence shown here is derived from an EMBL/GenBank/DDBJ whole genome shotgun (WGS) entry which is preliminary data.</text>
</comment>
<name>A0A850NEP2_9FLAO</name>
<keyword evidence="3" id="KW-1185">Reference proteome</keyword>
<dbReference type="RefSeq" id="WP_176620238.1">
    <property type="nucleotide sequence ID" value="NZ_WYET01000004.1"/>
</dbReference>
<feature type="domain" description="Fibronectin type-III" evidence="1">
    <location>
        <begin position="324"/>
        <end position="412"/>
    </location>
</feature>
<reference evidence="2 3" key="1">
    <citation type="submission" date="2020-01" db="EMBL/GenBank/DDBJ databases">
        <title>Draft Genome Analysis of Muricauda sp. HICW Isolated from coastal seawater of PR China.</title>
        <authorList>
            <person name="Chen M.-X."/>
        </authorList>
    </citation>
    <scope>NUCLEOTIDE SEQUENCE [LARGE SCALE GENOMIC DNA]</scope>
    <source>
        <strain evidence="2 3">HICW</strain>
    </source>
</reference>
<dbReference type="InterPro" id="IPR003961">
    <property type="entry name" value="FN3_dom"/>
</dbReference>
<evidence type="ECO:0000313" key="2">
    <source>
        <dbReference type="EMBL" id="NVN18504.1"/>
    </source>
</evidence>